<name>A0A1E7FLC4_9STRA</name>
<keyword evidence="1" id="KW-0812">Transmembrane</keyword>
<gene>
    <name evidence="2" type="ORF">FRACYDRAFT_268364</name>
</gene>
<dbReference type="EMBL" id="KV784356">
    <property type="protein sequence ID" value="OEU18593.1"/>
    <property type="molecule type" value="Genomic_DNA"/>
</dbReference>
<dbReference type="AlphaFoldDB" id="A0A1E7FLC4"/>
<keyword evidence="3" id="KW-1185">Reference proteome</keyword>
<sequence length="60" mass="7076">MITLKNMAPFKLLPIVFRSLILSLPMIVVISLHLEDNPLVERKQRNYQYQDLVLYKEASM</sequence>
<protein>
    <submittedName>
        <fullName evidence="2">Uncharacterized protein</fullName>
    </submittedName>
</protein>
<dbReference type="InParanoid" id="A0A1E7FLC4"/>
<dbReference type="KEGG" id="fcy:FRACYDRAFT_268364"/>
<keyword evidence="1" id="KW-0472">Membrane</keyword>
<evidence type="ECO:0000313" key="2">
    <source>
        <dbReference type="EMBL" id="OEU18593.1"/>
    </source>
</evidence>
<evidence type="ECO:0000256" key="1">
    <source>
        <dbReference type="SAM" id="Phobius"/>
    </source>
</evidence>
<dbReference type="Proteomes" id="UP000095751">
    <property type="component" value="Unassembled WGS sequence"/>
</dbReference>
<proteinExistence type="predicted"/>
<evidence type="ECO:0000313" key="3">
    <source>
        <dbReference type="Proteomes" id="UP000095751"/>
    </source>
</evidence>
<organism evidence="2 3">
    <name type="scientific">Fragilariopsis cylindrus CCMP1102</name>
    <dbReference type="NCBI Taxonomy" id="635003"/>
    <lineage>
        <taxon>Eukaryota</taxon>
        <taxon>Sar</taxon>
        <taxon>Stramenopiles</taxon>
        <taxon>Ochrophyta</taxon>
        <taxon>Bacillariophyta</taxon>
        <taxon>Bacillariophyceae</taxon>
        <taxon>Bacillariophycidae</taxon>
        <taxon>Bacillariales</taxon>
        <taxon>Bacillariaceae</taxon>
        <taxon>Fragilariopsis</taxon>
    </lineage>
</organism>
<keyword evidence="1" id="KW-1133">Transmembrane helix</keyword>
<reference evidence="2 3" key="1">
    <citation type="submission" date="2016-09" db="EMBL/GenBank/DDBJ databases">
        <title>Extensive genetic diversity and differential bi-allelic expression allows diatom success in the polar Southern Ocean.</title>
        <authorList>
            <consortium name="DOE Joint Genome Institute"/>
            <person name="Mock T."/>
            <person name="Otillar R.P."/>
            <person name="Strauss J."/>
            <person name="Dupont C."/>
            <person name="Frickenhaus S."/>
            <person name="Maumus F."/>
            <person name="Mcmullan M."/>
            <person name="Sanges R."/>
            <person name="Schmutz J."/>
            <person name="Toseland A."/>
            <person name="Valas R."/>
            <person name="Veluchamy A."/>
            <person name="Ward B.J."/>
            <person name="Allen A."/>
            <person name="Barry K."/>
            <person name="Falciatore A."/>
            <person name="Ferrante M."/>
            <person name="Fortunato A.E."/>
            <person name="Gloeckner G."/>
            <person name="Gruber A."/>
            <person name="Hipkin R."/>
            <person name="Janech M."/>
            <person name="Kroth P."/>
            <person name="Leese F."/>
            <person name="Lindquist E."/>
            <person name="Lyon B.R."/>
            <person name="Martin J."/>
            <person name="Mayer C."/>
            <person name="Parker M."/>
            <person name="Quesneville H."/>
            <person name="Raymond J."/>
            <person name="Uhlig C."/>
            <person name="Valentin K.U."/>
            <person name="Worden A.Z."/>
            <person name="Armbrust E.V."/>
            <person name="Bowler C."/>
            <person name="Green B."/>
            <person name="Moulton V."/>
            <person name="Van Oosterhout C."/>
            <person name="Grigoriev I."/>
        </authorList>
    </citation>
    <scope>NUCLEOTIDE SEQUENCE [LARGE SCALE GENOMIC DNA]</scope>
    <source>
        <strain evidence="2 3">CCMP1102</strain>
    </source>
</reference>
<accession>A0A1E7FLC4</accession>
<feature type="transmembrane region" description="Helical" evidence="1">
    <location>
        <begin position="12"/>
        <end position="34"/>
    </location>
</feature>